<name>A0A1U9LJT2_9PROT</name>
<reference evidence="1 2" key="1">
    <citation type="submission" date="2016-03" db="EMBL/GenBank/DDBJ databases">
        <title>Acetic acid bacteria sequencing.</title>
        <authorList>
            <person name="Brandt J."/>
            <person name="Jakob F."/>
            <person name="Vogel R.F."/>
        </authorList>
    </citation>
    <scope>NUCLEOTIDE SEQUENCE [LARGE SCALE GENOMIC DNA]</scope>
    <source>
        <strain evidence="1 2">TMW2.1084</strain>
        <plasmid evidence="2">pac1084_1</plasmid>
    </source>
</reference>
<organism evidence="1 2">
    <name type="scientific">Acetobacter persici</name>
    <dbReference type="NCBI Taxonomy" id="1076596"/>
    <lineage>
        <taxon>Bacteria</taxon>
        <taxon>Pseudomonadati</taxon>
        <taxon>Pseudomonadota</taxon>
        <taxon>Alphaproteobacteria</taxon>
        <taxon>Acetobacterales</taxon>
        <taxon>Acetobacteraceae</taxon>
        <taxon>Acetobacter</taxon>
    </lineage>
</organism>
<sequence length="89" mass="9756">MKDKGCTTIASSQYELSKALGVSVRFFPLLEGYSKTDLVGRSCLCPIDMKKLGEDAGYAVTAPYEDASRMSDEWIFVKVQPGGRKGVRT</sequence>
<accession>A0A1U9LJT2</accession>
<dbReference type="EMBL" id="CP014688">
    <property type="protein sequence ID" value="AQT06667.1"/>
    <property type="molecule type" value="Genomic_DNA"/>
</dbReference>
<evidence type="ECO:0000313" key="2">
    <source>
        <dbReference type="Proteomes" id="UP000189055"/>
    </source>
</evidence>
<dbReference type="AlphaFoldDB" id="A0A1U9LJT2"/>
<protein>
    <submittedName>
        <fullName evidence="1">Uncharacterized protein</fullName>
    </submittedName>
</protein>
<evidence type="ECO:0000313" key="1">
    <source>
        <dbReference type="EMBL" id="AQT06667.1"/>
    </source>
</evidence>
<proteinExistence type="predicted"/>
<geneLocation type="plasmid" evidence="2">
    <name>pac1084_1</name>
</geneLocation>
<keyword evidence="1" id="KW-0614">Plasmid</keyword>
<gene>
    <name evidence="1" type="ORF">A0U91_16820</name>
</gene>
<dbReference type="Proteomes" id="UP000189055">
    <property type="component" value="Plasmid pAC1084_1"/>
</dbReference>
<dbReference type="KEGG" id="aper:A0U91_16820"/>